<dbReference type="AlphaFoldDB" id="A0A8H5XLS8"/>
<dbReference type="PANTHER" id="PTHR47784:SF5">
    <property type="entry name" value="STEROL UPTAKE CONTROL PROTEIN 2"/>
    <property type="match status" value="1"/>
</dbReference>
<feature type="compositionally biased region" description="Basic and acidic residues" evidence="1">
    <location>
        <begin position="385"/>
        <end position="397"/>
    </location>
</feature>
<evidence type="ECO:0000256" key="1">
    <source>
        <dbReference type="SAM" id="MobiDB-lite"/>
    </source>
</evidence>
<dbReference type="EMBL" id="JAAQPF010000913">
    <property type="protein sequence ID" value="KAF5696067.1"/>
    <property type="molecule type" value="Genomic_DNA"/>
</dbReference>
<feature type="region of interest" description="Disordered" evidence="1">
    <location>
        <begin position="385"/>
        <end position="413"/>
    </location>
</feature>
<accession>A0A8H5XLS8</accession>
<name>A0A8H5XLS8_9HYPO</name>
<gene>
    <name evidence="2" type="ORF">FGLOB1_13815</name>
</gene>
<proteinExistence type="predicted"/>
<evidence type="ECO:0000313" key="3">
    <source>
        <dbReference type="Proteomes" id="UP000532311"/>
    </source>
</evidence>
<feature type="region of interest" description="Disordered" evidence="1">
    <location>
        <begin position="1"/>
        <end position="26"/>
    </location>
</feature>
<organism evidence="2 3">
    <name type="scientific">Fusarium globosum</name>
    <dbReference type="NCBI Taxonomy" id="78864"/>
    <lineage>
        <taxon>Eukaryota</taxon>
        <taxon>Fungi</taxon>
        <taxon>Dikarya</taxon>
        <taxon>Ascomycota</taxon>
        <taxon>Pezizomycotina</taxon>
        <taxon>Sordariomycetes</taxon>
        <taxon>Hypocreomycetidae</taxon>
        <taxon>Hypocreales</taxon>
        <taxon>Nectriaceae</taxon>
        <taxon>Fusarium</taxon>
        <taxon>Fusarium fujikuroi species complex</taxon>
    </lineage>
</organism>
<protein>
    <submittedName>
        <fullName evidence="2">Fungal Zn binuclear cluster domain-containing protein</fullName>
    </submittedName>
</protein>
<sequence>MQPPVSHCWSHSRKPRRASGNQNGEEPFRCPKLSHVLIPFQIQSHNFSSNLQPERACEPFSRSPELLAHRNPDIPDWISNIELIHHYTVHAYRTIGSLCCHAFIALQNDVPSEAMSQPFLMHQILAFSALHLAYLRADLRHRYLIQASQHQDVAIKTINEMLKKSLEPDSCHALYASSLFVAVSGFGMLPSCDKFNGLFQPIESLTGIFRLMRGMHTILKSSDETIRNGPLKNLLSGCSCESPQRPSILGELALRLGELLSFVENQTPTIDDEERRILVEAVAVFIQAIATVMGSSRMIPTLEMRVIFSWPMKLPALYLDFLRHEKPLALVILSYYCVLLQSREPNHWMFIGWSDALMKLITNRIRGSLREELIQWPIDAIGEQKAKSVSEDTKDASDCENLNDQSCVRDSDG</sequence>
<dbReference type="InterPro" id="IPR053157">
    <property type="entry name" value="Sterol_Uptake_Regulator"/>
</dbReference>
<reference evidence="2 3" key="1">
    <citation type="submission" date="2020-05" db="EMBL/GenBank/DDBJ databases">
        <title>Identification and distribution of gene clusters putatively required for synthesis of sphingolipid metabolism inhibitors in phylogenetically diverse species of the filamentous fungus Fusarium.</title>
        <authorList>
            <person name="Kim H.-S."/>
            <person name="Busman M."/>
            <person name="Brown D.W."/>
            <person name="Divon H."/>
            <person name="Uhlig S."/>
            <person name="Proctor R.H."/>
        </authorList>
    </citation>
    <scope>NUCLEOTIDE SEQUENCE [LARGE SCALE GENOMIC DNA]</scope>
    <source>
        <strain evidence="2 3">NRRL 26131</strain>
    </source>
</reference>
<dbReference type="PANTHER" id="PTHR47784">
    <property type="entry name" value="STEROL UPTAKE CONTROL PROTEIN 2"/>
    <property type="match status" value="1"/>
</dbReference>
<dbReference type="Proteomes" id="UP000532311">
    <property type="component" value="Unassembled WGS sequence"/>
</dbReference>
<keyword evidence="3" id="KW-1185">Reference proteome</keyword>
<dbReference type="GO" id="GO:0001228">
    <property type="term" value="F:DNA-binding transcription activator activity, RNA polymerase II-specific"/>
    <property type="evidence" value="ECO:0007669"/>
    <property type="project" value="TreeGrafter"/>
</dbReference>
<evidence type="ECO:0000313" key="2">
    <source>
        <dbReference type="EMBL" id="KAF5696067.1"/>
    </source>
</evidence>
<comment type="caution">
    <text evidence="2">The sequence shown here is derived from an EMBL/GenBank/DDBJ whole genome shotgun (WGS) entry which is preliminary data.</text>
</comment>